<feature type="coiled-coil region" evidence="1">
    <location>
        <begin position="35"/>
        <end position="62"/>
    </location>
</feature>
<keyword evidence="1" id="KW-0175">Coiled coil</keyword>
<dbReference type="OrthoDB" id="10374431at2759"/>
<reference evidence="2" key="1">
    <citation type="submission" date="2021-06" db="EMBL/GenBank/DDBJ databases">
        <authorList>
            <person name="Kallberg Y."/>
            <person name="Tangrot J."/>
            <person name="Rosling A."/>
        </authorList>
    </citation>
    <scope>NUCLEOTIDE SEQUENCE</scope>
    <source>
        <strain evidence="2">MA453B</strain>
    </source>
</reference>
<keyword evidence="3" id="KW-1185">Reference proteome</keyword>
<comment type="caution">
    <text evidence="2">The sequence shown here is derived from an EMBL/GenBank/DDBJ whole genome shotgun (WGS) entry which is preliminary data.</text>
</comment>
<organism evidence="2 3">
    <name type="scientific">Dentiscutata erythropus</name>
    <dbReference type="NCBI Taxonomy" id="1348616"/>
    <lineage>
        <taxon>Eukaryota</taxon>
        <taxon>Fungi</taxon>
        <taxon>Fungi incertae sedis</taxon>
        <taxon>Mucoromycota</taxon>
        <taxon>Glomeromycotina</taxon>
        <taxon>Glomeromycetes</taxon>
        <taxon>Diversisporales</taxon>
        <taxon>Gigasporaceae</taxon>
        <taxon>Dentiscutata</taxon>
    </lineage>
</organism>
<evidence type="ECO:0000313" key="3">
    <source>
        <dbReference type="Proteomes" id="UP000789405"/>
    </source>
</evidence>
<gene>
    <name evidence="2" type="ORF">DERYTH_LOCUS21825</name>
</gene>
<evidence type="ECO:0000313" key="2">
    <source>
        <dbReference type="EMBL" id="CAG8793109.1"/>
    </source>
</evidence>
<feature type="non-terminal residue" evidence="2">
    <location>
        <position position="1"/>
    </location>
</feature>
<dbReference type="Proteomes" id="UP000789405">
    <property type="component" value="Unassembled WGS sequence"/>
</dbReference>
<dbReference type="AlphaFoldDB" id="A0A9N9JTC1"/>
<evidence type="ECO:0000256" key="1">
    <source>
        <dbReference type="SAM" id="Coils"/>
    </source>
</evidence>
<sequence length="62" mass="7316">TEMASNKRIKVESNKLHKLKIEEQKINLQERAIAIREKEVELRRKEAEIVALELANKKCKMN</sequence>
<protein>
    <submittedName>
        <fullName evidence="2">21716_t:CDS:1</fullName>
    </submittedName>
</protein>
<dbReference type="EMBL" id="CAJVPY010028710">
    <property type="protein sequence ID" value="CAG8793109.1"/>
    <property type="molecule type" value="Genomic_DNA"/>
</dbReference>
<name>A0A9N9JTC1_9GLOM</name>
<accession>A0A9N9JTC1</accession>
<proteinExistence type="predicted"/>